<dbReference type="SMART" id="SM00987">
    <property type="entry name" value="UreE_C"/>
    <property type="match status" value="1"/>
</dbReference>
<comment type="catalytic activity">
    <reaction evidence="1">
        <text>Hydrolyzes single-stranded DNA or mismatched double-stranded DNA and polynucleotides, releasing free uracil.</text>
        <dbReference type="EC" id="3.2.2.27"/>
    </reaction>
</comment>
<evidence type="ECO:0000259" key="13">
    <source>
        <dbReference type="SMART" id="SM00986"/>
    </source>
</evidence>
<dbReference type="Pfam" id="PF03167">
    <property type="entry name" value="UDG"/>
    <property type="match status" value="1"/>
</dbReference>
<dbReference type="PANTHER" id="PTHR33693:SF1">
    <property type="entry name" value="TYPE-4 URACIL-DNA GLYCOSYLASE"/>
    <property type="match status" value="1"/>
</dbReference>
<dbReference type="EC" id="3.2.2.27" evidence="3"/>
<dbReference type="Gene3D" id="3.40.470.10">
    <property type="entry name" value="Uracil-DNA glycosylase-like domain"/>
    <property type="match status" value="1"/>
</dbReference>
<feature type="compositionally biased region" description="Basic and acidic residues" evidence="12">
    <location>
        <begin position="72"/>
        <end position="81"/>
    </location>
</feature>
<keyword evidence="9" id="KW-0408">Iron</keyword>
<gene>
    <name evidence="14" type="ORF">BECKLPF1236B_GA0070989_10693</name>
</gene>
<evidence type="ECO:0000256" key="5">
    <source>
        <dbReference type="ARBA" id="ARBA00022485"/>
    </source>
</evidence>
<evidence type="ECO:0000256" key="4">
    <source>
        <dbReference type="ARBA" id="ARBA00019403"/>
    </source>
</evidence>
<evidence type="ECO:0000256" key="7">
    <source>
        <dbReference type="ARBA" id="ARBA00022763"/>
    </source>
</evidence>
<dbReference type="PANTHER" id="PTHR33693">
    <property type="entry name" value="TYPE-5 URACIL-DNA GLYCOSYLASE"/>
    <property type="match status" value="1"/>
</dbReference>
<feature type="domain" description="Uracil-DNA glycosylase-like" evidence="13">
    <location>
        <begin position="135"/>
        <end position="283"/>
    </location>
</feature>
<keyword evidence="5" id="KW-0004">4Fe-4S</keyword>
<dbReference type="InterPro" id="IPR051536">
    <property type="entry name" value="UDG_Type-4/5"/>
</dbReference>
<proteinExistence type="inferred from homology"/>
<keyword evidence="6" id="KW-0479">Metal-binding</keyword>
<dbReference type="NCBIfam" id="TIGR00758">
    <property type="entry name" value="UDG_fam4"/>
    <property type="match status" value="1"/>
</dbReference>
<feature type="region of interest" description="Disordered" evidence="12">
    <location>
        <begin position="30"/>
        <end position="104"/>
    </location>
</feature>
<protein>
    <recommendedName>
        <fullName evidence="4">Type-4 uracil-DNA glycosylase</fullName>
        <ecNumber evidence="3">3.2.2.27</ecNumber>
    </recommendedName>
</protein>
<evidence type="ECO:0000256" key="6">
    <source>
        <dbReference type="ARBA" id="ARBA00022723"/>
    </source>
</evidence>
<dbReference type="AlphaFoldDB" id="A0A450WCU8"/>
<evidence type="ECO:0000256" key="9">
    <source>
        <dbReference type="ARBA" id="ARBA00023004"/>
    </source>
</evidence>
<dbReference type="GO" id="GO:0004844">
    <property type="term" value="F:uracil DNA N-glycosylase activity"/>
    <property type="evidence" value="ECO:0007669"/>
    <property type="project" value="UniProtKB-EC"/>
</dbReference>
<comment type="similarity">
    <text evidence="2">Belongs to the uracil-DNA glycosylase (UDG) superfamily. Type 4 (UDGa) family.</text>
</comment>
<dbReference type="CDD" id="cd10030">
    <property type="entry name" value="UDG-F4_TTUDGA_SPO1dp_like"/>
    <property type="match status" value="1"/>
</dbReference>
<evidence type="ECO:0000256" key="1">
    <source>
        <dbReference type="ARBA" id="ARBA00001400"/>
    </source>
</evidence>
<accession>A0A450WCU8</accession>
<dbReference type="InterPro" id="IPR005122">
    <property type="entry name" value="Uracil-DNA_glycosylase-like"/>
</dbReference>
<name>A0A450WCU8_9GAMM</name>
<sequence length="300" mass="32658">MDNKRQSYLDILGIPLWQSRANAVAEATCPFRPTTPVPLPSPVATKDSRPVADDAPPSPATDRIDGGIPPHDAQRPPRGESSRASAPEPALYAPPQSVPIAASPDATAPDWEALRAQVSACTACQLHKTRTQTVFGVGSPTADWMFIGEAPGADEDRQGEPFVGRAGRLLNAMLEAIDLKREEVYIANILKCRPPNNREPQPAEALACEGFLLRQIQRIDPRIIIAVGRIAAQNLLATTTAIGRLRGRRFTFRDTGIPLVVTYHPAYLLRSPLQKRRSWDDLLLARAVHAKAVEESKIPG</sequence>
<evidence type="ECO:0000313" key="14">
    <source>
        <dbReference type="EMBL" id="VFK14872.1"/>
    </source>
</evidence>
<dbReference type="InterPro" id="IPR005273">
    <property type="entry name" value="Ura-DNA_glyco_family4"/>
</dbReference>
<dbReference type="GO" id="GO:0051539">
    <property type="term" value="F:4 iron, 4 sulfur cluster binding"/>
    <property type="evidence" value="ECO:0007669"/>
    <property type="project" value="UniProtKB-KW"/>
</dbReference>
<dbReference type="EMBL" id="CAADFK010000069">
    <property type="protein sequence ID" value="VFK14872.1"/>
    <property type="molecule type" value="Genomic_DNA"/>
</dbReference>
<evidence type="ECO:0000256" key="3">
    <source>
        <dbReference type="ARBA" id="ARBA00012030"/>
    </source>
</evidence>
<keyword evidence="11" id="KW-0234">DNA repair</keyword>
<dbReference type="GO" id="GO:0046872">
    <property type="term" value="F:metal ion binding"/>
    <property type="evidence" value="ECO:0007669"/>
    <property type="project" value="UniProtKB-KW"/>
</dbReference>
<evidence type="ECO:0000256" key="10">
    <source>
        <dbReference type="ARBA" id="ARBA00023014"/>
    </source>
</evidence>
<reference evidence="14" key="1">
    <citation type="submission" date="2019-02" db="EMBL/GenBank/DDBJ databases">
        <authorList>
            <person name="Gruber-Vodicka R. H."/>
            <person name="Seah K. B. B."/>
        </authorList>
    </citation>
    <scope>NUCLEOTIDE SEQUENCE</scope>
    <source>
        <strain evidence="14">BECK_S313</strain>
    </source>
</reference>
<evidence type="ECO:0000256" key="2">
    <source>
        <dbReference type="ARBA" id="ARBA00006521"/>
    </source>
</evidence>
<keyword evidence="7" id="KW-0227">DNA damage</keyword>
<dbReference type="SUPFAM" id="SSF52141">
    <property type="entry name" value="Uracil-DNA glycosylase-like"/>
    <property type="match status" value="1"/>
</dbReference>
<keyword evidence="8" id="KW-0378">Hydrolase</keyword>
<keyword evidence="10" id="KW-0411">Iron-sulfur</keyword>
<evidence type="ECO:0000256" key="12">
    <source>
        <dbReference type="SAM" id="MobiDB-lite"/>
    </source>
</evidence>
<evidence type="ECO:0000256" key="8">
    <source>
        <dbReference type="ARBA" id="ARBA00022801"/>
    </source>
</evidence>
<organism evidence="14">
    <name type="scientific">Candidatus Kentrum sp. LPFa</name>
    <dbReference type="NCBI Taxonomy" id="2126335"/>
    <lineage>
        <taxon>Bacteria</taxon>
        <taxon>Pseudomonadati</taxon>
        <taxon>Pseudomonadota</taxon>
        <taxon>Gammaproteobacteria</taxon>
        <taxon>Candidatus Kentrum</taxon>
    </lineage>
</organism>
<dbReference type="GO" id="GO:0006281">
    <property type="term" value="P:DNA repair"/>
    <property type="evidence" value="ECO:0007669"/>
    <property type="project" value="UniProtKB-KW"/>
</dbReference>
<evidence type="ECO:0000256" key="11">
    <source>
        <dbReference type="ARBA" id="ARBA00023204"/>
    </source>
</evidence>
<dbReference type="InterPro" id="IPR036895">
    <property type="entry name" value="Uracil-DNA_glycosylase-like_sf"/>
</dbReference>
<dbReference type="SMART" id="SM00986">
    <property type="entry name" value="UDG"/>
    <property type="match status" value="1"/>
</dbReference>